<sequence length="88" mass="10386">MQRIFSADWLQPGEVIFHEPRGHYYELLHRTLIKSDVKGGSWSKGWCYQEVKSVEVLKNCIRHEPPAGEVYSRPNELFDEDWRLVTPV</sequence>
<evidence type="ECO:0000313" key="2">
    <source>
        <dbReference type="Proteomes" id="UP000509770"/>
    </source>
</evidence>
<protein>
    <submittedName>
        <fullName evidence="1">Uncharacterized protein</fullName>
    </submittedName>
</protein>
<name>A0A7D0NCU1_9CAUD</name>
<reference evidence="1" key="1">
    <citation type="submission" date="2019-07" db="EMBL/GenBank/DDBJ databases">
        <authorList>
            <person name="Lin J."/>
            <person name="Cucic S."/>
            <person name="Klem A."/>
            <person name="Kropinski A."/>
            <person name="Anany H."/>
        </authorList>
    </citation>
    <scope>NUCLEOTIDE SEQUENCE [LARGE SCALE GENOMIC DNA]</scope>
</reference>
<evidence type="ECO:0000313" key="1">
    <source>
        <dbReference type="EMBL" id="QEM42995.1"/>
    </source>
</evidence>
<accession>A0A7D0NCU1</accession>
<organism evidence="1 2">
    <name type="scientific">Escherichia phage vB_EcoM_4HA13</name>
    <dbReference type="NCBI Taxonomy" id="2601675"/>
    <lineage>
        <taxon>Viruses</taxon>
        <taxon>Duplodnaviria</taxon>
        <taxon>Heunggongvirae</taxon>
        <taxon>Uroviricota</taxon>
        <taxon>Caudoviricetes</taxon>
        <taxon>Chaseviridae</taxon>
        <taxon>Cleopatravirinae</taxon>
        <taxon>Sabourvirus</taxon>
        <taxon>Sabourvirus sv4HA13</taxon>
    </lineage>
</organism>
<dbReference type="EMBL" id="MN136198">
    <property type="protein sequence ID" value="QEM42995.1"/>
    <property type="molecule type" value="Genomic_DNA"/>
</dbReference>
<dbReference type="Proteomes" id="UP000509770">
    <property type="component" value="Segment"/>
</dbReference>
<keyword evidence="2" id="KW-1185">Reference proteome</keyword>
<gene>
    <name evidence="1" type="ORF">AC4HA13_0023</name>
</gene>
<proteinExistence type="predicted"/>